<dbReference type="SUPFAM" id="SSF54909">
    <property type="entry name" value="Dimeric alpha+beta barrel"/>
    <property type="match status" value="1"/>
</dbReference>
<reference evidence="3 5" key="1">
    <citation type="submission" date="2015-03" db="EMBL/GenBank/DDBJ databases">
        <authorList>
            <person name="Lepp D."/>
            <person name="Hassan Y.I."/>
            <person name="Li X.-Z."/>
            <person name="Zhou T."/>
        </authorList>
    </citation>
    <scope>NUCLEOTIDE SEQUENCE [LARGE SCALE GENOMIC DNA]</scope>
    <source>
        <strain evidence="3 5">Cr7-05</strain>
    </source>
</reference>
<dbReference type="Proteomes" id="UP000033519">
    <property type="component" value="Unassembled WGS sequence"/>
</dbReference>
<gene>
    <name evidence="4" type="ORF">SAMN04488059_105168</name>
    <name evidence="3" type="ORF">WH91_06585</name>
</gene>
<dbReference type="Pfam" id="PF03795">
    <property type="entry name" value="YCII"/>
    <property type="match status" value="1"/>
</dbReference>
<dbReference type="PANTHER" id="PTHR35174">
    <property type="entry name" value="BLL7171 PROTEIN-RELATED"/>
    <property type="match status" value="1"/>
</dbReference>
<protein>
    <submittedName>
        <fullName evidence="4">Uncharacterized conserved protein</fullName>
    </submittedName>
</protein>
<organism evidence="4 6">
    <name type="scientific">Devosia psychrophila</name>
    <dbReference type="NCBI Taxonomy" id="728005"/>
    <lineage>
        <taxon>Bacteria</taxon>
        <taxon>Pseudomonadati</taxon>
        <taxon>Pseudomonadota</taxon>
        <taxon>Alphaproteobacteria</taxon>
        <taxon>Hyphomicrobiales</taxon>
        <taxon>Devosiaceae</taxon>
        <taxon>Devosia</taxon>
    </lineage>
</organism>
<evidence type="ECO:0000313" key="6">
    <source>
        <dbReference type="Proteomes" id="UP000182258"/>
    </source>
</evidence>
<dbReference type="Proteomes" id="UP000182258">
    <property type="component" value="Unassembled WGS sequence"/>
</dbReference>
<dbReference type="OrthoDB" id="9807535at2"/>
<dbReference type="InterPro" id="IPR011008">
    <property type="entry name" value="Dimeric_a/b-barrel"/>
</dbReference>
<reference evidence="4 6" key="2">
    <citation type="submission" date="2016-10" db="EMBL/GenBank/DDBJ databases">
        <authorList>
            <person name="de Groot N.N."/>
        </authorList>
    </citation>
    <scope>NUCLEOTIDE SEQUENCE [LARGE SCALE GENOMIC DNA]</scope>
    <source>
        <strain evidence="4 6">CGMCC 1.10210</strain>
    </source>
</reference>
<dbReference type="AlphaFoldDB" id="A0A0F5PYS1"/>
<dbReference type="PANTHER" id="PTHR35174:SF3">
    <property type="entry name" value="BLL7171 PROTEIN"/>
    <property type="match status" value="1"/>
</dbReference>
<comment type="similarity">
    <text evidence="1">Belongs to the YciI family.</text>
</comment>
<accession>A0A0F5PYS1</accession>
<dbReference type="EMBL" id="LAPV01000076">
    <property type="protein sequence ID" value="KKC33798.1"/>
    <property type="molecule type" value="Genomic_DNA"/>
</dbReference>
<feature type="domain" description="YCII-related" evidence="2">
    <location>
        <begin position="1"/>
        <end position="115"/>
    </location>
</feature>
<evidence type="ECO:0000313" key="3">
    <source>
        <dbReference type="EMBL" id="KKC33798.1"/>
    </source>
</evidence>
<dbReference type="STRING" id="728005.SAMN04488059_105168"/>
<dbReference type="Gene3D" id="3.30.70.1060">
    <property type="entry name" value="Dimeric alpha+beta barrel"/>
    <property type="match status" value="1"/>
</dbReference>
<dbReference type="EMBL" id="FOMB01000005">
    <property type="protein sequence ID" value="SFC46628.1"/>
    <property type="molecule type" value="Genomic_DNA"/>
</dbReference>
<keyword evidence="5" id="KW-1185">Reference proteome</keyword>
<sequence>MKFMCLVIVDQTLADKMQPEDWAVMGEQSQAYDNSLIERGAYVHAEALQGAETARTVRVRDGDAMITDGPFAESKEIIGGFILVDVVDIDAAMEIAKNIPMARLGAIEVRPVMTF</sequence>
<dbReference type="InterPro" id="IPR005545">
    <property type="entry name" value="YCII"/>
</dbReference>
<proteinExistence type="inferred from homology"/>
<evidence type="ECO:0000313" key="5">
    <source>
        <dbReference type="Proteomes" id="UP000033519"/>
    </source>
</evidence>
<evidence type="ECO:0000256" key="1">
    <source>
        <dbReference type="ARBA" id="ARBA00007689"/>
    </source>
</evidence>
<evidence type="ECO:0000259" key="2">
    <source>
        <dbReference type="Pfam" id="PF03795"/>
    </source>
</evidence>
<dbReference type="PATRIC" id="fig|728005.3.peg.3758"/>
<evidence type="ECO:0000313" key="4">
    <source>
        <dbReference type="EMBL" id="SFC46628.1"/>
    </source>
</evidence>
<name>A0A0F5PYS1_9HYPH</name>